<comment type="caution">
    <text evidence="10">The sequence shown here is derived from an EMBL/GenBank/DDBJ whole genome shotgun (WGS) entry which is preliminary data.</text>
</comment>
<dbReference type="GO" id="GO:0006355">
    <property type="term" value="P:regulation of DNA-templated transcription"/>
    <property type="evidence" value="ECO:0007669"/>
    <property type="project" value="InterPro"/>
</dbReference>
<organism evidence="10">
    <name type="scientific">Brassica cretica</name>
    <name type="common">Mustard</name>
    <dbReference type="NCBI Taxonomy" id="69181"/>
    <lineage>
        <taxon>Eukaryota</taxon>
        <taxon>Viridiplantae</taxon>
        <taxon>Streptophyta</taxon>
        <taxon>Embryophyta</taxon>
        <taxon>Tracheophyta</taxon>
        <taxon>Spermatophyta</taxon>
        <taxon>Magnoliopsida</taxon>
        <taxon>eudicotyledons</taxon>
        <taxon>Gunneridae</taxon>
        <taxon>Pentapetalae</taxon>
        <taxon>rosids</taxon>
        <taxon>malvids</taxon>
        <taxon>Brassicales</taxon>
        <taxon>Brassicaceae</taxon>
        <taxon>Brassiceae</taxon>
        <taxon>Brassica</taxon>
    </lineage>
</organism>
<evidence type="ECO:0000256" key="2">
    <source>
        <dbReference type="ARBA" id="ARBA00022676"/>
    </source>
</evidence>
<comment type="subcellular location">
    <subcellularLocation>
        <location evidence="1">Endomembrane system</location>
    </subcellularLocation>
</comment>
<dbReference type="GO" id="GO:0016020">
    <property type="term" value="C:membrane"/>
    <property type="evidence" value="ECO:0007669"/>
    <property type="project" value="InterPro"/>
</dbReference>
<reference evidence="10" key="1">
    <citation type="submission" date="2019-12" db="EMBL/GenBank/DDBJ databases">
        <title>Genome sequencing and annotation of Brassica cretica.</title>
        <authorList>
            <person name="Studholme D.J."/>
            <person name="Sarris P.F."/>
        </authorList>
    </citation>
    <scope>NUCLEOTIDE SEQUENCE</scope>
    <source>
        <strain evidence="10">PFS-102/07</strain>
        <tissue evidence="10">Leaf</tissue>
    </source>
</reference>
<keyword evidence="5" id="KW-1133">Transmembrane helix</keyword>
<evidence type="ECO:0000256" key="9">
    <source>
        <dbReference type="PIRSR" id="PIRSR605150-3"/>
    </source>
</evidence>
<evidence type="ECO:0000256" key="4">
    <source>
        <dbReference type="ARBA" id="ARBA00022692"/>
    </source>
</evidence>
<evidence type="ECO:0000256" key="6">
    <source>
        <dbReference type="ARBA" id="ARBA00023136"/>
    </source>
</evidence>
<dbReference type="InterPro" id="IPR044549">
    <property type="entry name" value="bHLH_AtIBH1-like"/>
</dbReference>
<proteinExistence type="predicted"/>
<sequence length="382" mass="43497">MSTSDQKISQSYAINLPRQLIPFVNTQSYRLFLKYLSVTFPLHSTASKILSSPIDLPTIKINNCTIQHNTLFNFFPFPNLAIYTVRFKTKVPHIVIPKSTSINHWDEVVVTNDLQMDEDEDEDDNEEDDQEVFLGNNSVCDVENLELPRLVYLLVRPGSDYHKKAGAMKSLIRVSGFLSIVPYLLNVDCDHYIYNTKNLREEMCFVVASRLGKKICYDHYPQRFDGIGRHGRYSNGSIVFYDVSTQNFDHQIHHLPYLDRAILSKAVKVKLKFRKHNRLRTSNPPPTVVSITGNSRLKKKRATVLRLKGKGFTAVQRKVKLLSRLIPGCRKQPLPVVLEETTDYIVAMEMQIRALNAIISAVGSSSAVPETGNDGEETHMLD</sequence>
<evidence type="ECO:0000256" key="1">
    <source>
        <dbReference type="ARBA" id="ARBA00004308"/>
    </source>
</evidence>
<evidence type="ECO:0000256" key="7">
    <source>
        <dbReference type="ARBA" id="ARBA00023316"/>
    </source>
</evidence>
<dbReference type="Pfam" id="PF03552">
    <property type="entry name" value="Cellulose_synt"/>
    <property type="match status" value="1"/>
</dbReference>
<accession>A0A8S9JYJ8</accession>
<dbReference type="GO" id="GO:0012505">
    <property type="term" value="C:endomembrane system"/>
    <property type="evidence" value="ECO:0007669"/>
    <property type="project" value="UniProtKB-SubCell"/>
</dbReference>
<keyword evidence="6" id="KW-0472">Membrane</keyword>
<evidence type="ECO:0008006" key="11">
    <source>
        <dbReference type="Google" id="ProtNLM"/>
    </source>
</evidence>
<dbReference type="GO" id="GO:0071555">
    <property type="term" value="P:cell wall organization"/>
    <property type="evidence" value="ECO:0007669"/>
    <property type="project" value="UniProtKB-KW"/>
</dbReference>
<protein>
    <recommendedName>
        <fullName evidence="11">BHLH domain-containing protein</fullName>
    </recommendedName>
</protein>
<gene>
    <name evidence="10" type="ORF">F2Q70_00035374</name>
</gene>
<name>A0A8S9JYJ8_BRACR</name>
<feature type="binding site" evidence="9">
    <location>
        <position position="164"/>
    </location>
    <ligand>
        <name>Mn(2+)</name>
        <dbReference type="ChEBI" id="CHEBI:29035"/>
    </ligand>
</feature>
<keyword evidence="4" id="KW-0812">Transmembrane</keyword>
<evidence type="ECO:0000256" key="8">
    <source>
        <dbReference type="PIRSR" id="PIRSR605150-2"/>
    </source>
</evidence>
<keyword evidence="3" id="KW-0808">Transferase</keyword>
<feature type="binding site" evidence="8">
    <location>
        <position position="163"/>
    </location>
    <ligand>
        <name>UDP-alpha-D-glucose</name>
        <dbReference type="ChEBI" id="CHEBI:58885"/>
    </ligand>
</feature>
<dbReference type="GO" id="GO:0030244">
    <property type="term" value="P:cellulose biosynthetic process"/>
    <property type="evidence" value="ECO:0007669"/>
    <property type="project" value="InterPro"/>
</dbReference>
<dbReference type="GO" id="GO:0016760">
    <property type="term" value="F:cellulose synthase (UDP-forming) activity"/>
    <property type="evidence" value="ECO:0007669"/>
    <property type="project" value="InterPro"/>
</dbReference>
<keyword evidence="7" id="KW-0961">Cell wall biogenesis/degradation</keyword>
<keyword evidence="2" id="KW-0328">Glycosyltransferase</keyword>
<evidence type="ECO:0000313" key="10">
    <source>
        <dbReference type="EMBL" id="KAF2587165.1"/>
    </source>
</evidence>
<dbReference type="AlphaFoldDB" id="A0A8S9JYJ8"/>
<evidence type="ECO:0000256" key="5">
    <source>
        <dbReference type="ARBA" id="ARBA00022989"/>
    </source>
</evidence>
<feature type="binding site" evidence="9">
    <location>
        <position position="188"/>
    </location>
    <ligand>
        <name>Mn(2+)</name>
        <dbReference type="ChEBI" id="CHEBI:29035"/>
    </ligand>
</feature>
<dbReference type="EMBL" id="QGKY02000246">
    <property type="protein sequence ID" value="KAF2587165.1"/>
    <property type="molecule type" value="Genomic_DNA"/>
</dbReference>
<dbReference type="CDD" id="cd11444">
    <property type="entry name" value="bHLH_AtIBH1_like"/>
    <property type="match status" value="1"/>
</dbReference>
<dbReference type="InterPro" id="IPR005150">
    <property type="entry name" value="Cellulose_synth"/>
</dbReference>
<evidence type="ECO:0000256" key="3">
    <source>
        <dbReference type="ARBA" id="ARBA00022679"/>
    </source>
</evidence>
<dbReference type="PANTHER" id="PTHR13301">
    <property type="entry name" value="X-BOX TRANSCRIPTION FACTOR-RELATED"/>
    <property type="match status" value="1"/>
</dbReference>